<evidence type="ECO:0000256" key="5">
    <source>
        <dbReference type="ARBA" id="ARBA00022643"/>
    </source>
</evidence>
<organism evidence="17 18">
    <name type="scientific">Woeseia oceani</name>
    <dbReference type="NCBI Taxonomy" id="1548547"/>
    <lineage>
        <taxon>Bacteria</taxon>
        <taxon>Pseudomonadati</taxon>
        <taxon>Pseudomonadota</taxon>
        <taxon>Gammaproteobacteria</taxon>
        <taxon>Woeseiales</taxon>
        <taxon>Woeseiaceae</taxon>
        <taxon>Woeseia</taxon>
    </lineage>
</organism>
<sequence>MYLVSNPTKELYRRVSSGSVVTIGAYDGLHLGHQKLLSRVVAEARERALPAVVMSFEPTPKEYFAGDNPPARLMRFREKFEALAEAGIDIFYCPRFNQAMSAITADTFVRQLLIHALNVRHLVIGDDFRFAVRREGNIELLKRAGKALEFSVEQVASITVGDERVSSTAIRQALMTGDMRKAQRLLGRDYRMSGKVVRGESMGRKLGYPTANVNLKRRLSPVFGIFAVRVSGLGKRVLDGVASVGTRPTFQGTKPLLEVHIFDFDEDIYGRRIHVDFVARLRSEEKFDDVQELVEQMHRDSAAAREILAA</sequence>
<comment type="catalytic activity">
    <reaction evidence="14 15">
        <text>FMN + ATP + H(+) = FAD + diphosphate</text>
        <dbReference type="Rhea" id="RHEA:17237"/>
        <dbReference type="ChEBI" id="CHEBI:15378"/>
        <dbReference type="ChEBI" id="CHEBI:30616"/>
        <dbReference type="ChEBI" id="CHEBI:33019"/>
        <dbReference type="ChEBI" id="CHEBI:57692"/>
        <dbReference type="ChEBI" id="CHEBI:58210"/>
        <dbReference type="EC" id="2.7.7.2"/>
    </reaction>
</comment>
<dbReference type="GO" id="GO:0005524">
    <property type="term" value="F:ATP binding"/>
    <property type="evidence" value="ECO:0007669"/>
    <property type="project" value="UniProtKB-UniRule"/>
</dbReference>
<dbReference type="EC" id="2.7.7.2" evidence="15"/>
<evidence type="ECO:0000256" key="6">
    <source>
        <dbReference type="ARBA" id="ARBA00022679"/>
    </source>
</evidence>
<dbReference type="EC" id="2.7.1.26" evidence="15"/>
<dbReference type="Gene3D" id="3.40.50.620">
    <property type="entry name" value="HUPs"/>
    <property type="match status" value="1"/>
</dbReference>
<comment type="function">
    <text evidence="1">Catalyzes the phosphorylation of riboflavin to FMN followed by the adenylation of FMN to FAD.</text>
</comment>
<dbReference type="Pfam" id="PF06574">
    <property type="entry name" value="FAD_syn"/>
    <property type="match status" value="1"/>
</dbReference>
<keyword evidence="4 15" id="KW-0285">Flavoprotein</keyword>
<dbReference type="SUPFAM" id="SSF82114">
    <property type="entry name" value="Riboflavin kinase-like"/>
    <property type="match status" value="1"/>
</dbReference>
<comment type="pathway">
    <text evidence="3 15">Cofactor biosynthesis; FMN biosynthesis; FMN from riboflavin (ATP route): step 1/1.</text>
</comment>
<accession>A0A193LKT4</accession>
<evidence type="ECO:0000259" key="16">
    <source>
        <dbReference type="SMART" id="SM00904"/>
    </source>
</evidence>
<evidence type="ECO:0000313" key="18">
    <source>
        <dbReference type="Proteomes" id="UP000092695"/>
    </source>
</evidence>
<dbReference type="NCBIfam" id="NF004159">
    <property type="entry name" value="PRK05627.1-2"/>
    <property type="match status" value="1"/>
</dbReference>
<dbReference type="UniPathway" id="UPA00276">
    <property type="reaction ID" value="UER00406"/>
</dbReference>
<dbReference type="FunFam" id="3.40.50.620:FF:000021">
    <property type="entry name" value="Riboflavin biosynthesis protein"/>
    <property type="match status" value="1"/>
</dbReference>
<reference evidence="17 18" key="1">
    <citation type="submission" date="2016-06" db="EMBL/GenBank/DDBJ databases">
        <title>Complete genome sequence of a deep-branching marine Gamma Proteobacterium Woeseia oceani type strain XK5.</title>
        <authorList>
            <person name="Mu D."/>
            <person name="Du Z."/>
        </authorList>
    </citation>
    <scope>NUCLEOTIDE SEQUENCE [LARGE SCALE GENOMIC DNA]</scope>
    <source>
        <strain evidence="17 18">XK5</strain>
    </source>
</reference>
<dbReference type="STRING" id="1548547.BA177_11335"/>
<dbReference type="RefSeq" id="WP_068619259.1">
    <property type="nucleotide sequence ID" value="NZ_CP016268.1"/>
</dbReference>
<dbReference type="NCBIfam" id="TIGR00083">
    <property type="entry name" value="ribF"/>
    <property type="match status" value="1"/>
</dbReference>
<keyword evidence="18" id="KW-1185">Reference proteome</keyword>
<keyword evidence="11 15" id="KW-0067">ATP-binding</keyword>
<dbReference type="KEGG" id="woc:BA177_11335"/>
<comment type="pathway">
    <text evidence="2 15">Cofactor biosynthesis; FAD biosynthesis; FAD from FMN: step 1/1.</text>
</comment>
<evidence type="ECO:0000256" key="8">
    <source>
        <dbReference type="ARBA" id="ARBA00022741"/>
    </source>
</evidence>
<dbReference type="Pfam" id="PF01687">
    <property type="entry name" value="Flavokinase"/>
    <property type="match status" value="1"/>
</dbReference>
<evidence type="ECO:0000256" key="13">
    <source>
        <dbReference type="ARBA" id="ARBA00047880"/>
    </source>
</evidence>
<dbReference type="PANTHER" id="PTHR22749:SF6">
    <property type="entry name" value="RIBOFLAVIN KINASE"/>
    <property type="match status" value="1"/>
</dbReference>
<dbReference type="InterPro" id="IPR023468">
    <property type="entry name" value="Riboflavin_kinase"/>
</dbReference>
<dbReference type="InterPro" id="IPR023465">
    <property type="entry name" value="Riboflavin_kinase_dom_sf"/>
</dbReference>
<dbReference type="AlphaFoldDB" id="A0A193LKT4"/>
<evidence type="ECO:0000256" key="11">
    <source>
        <dbReference type="ARBA" id="ARBA00022840"/>
    </source>
</evidence>
<dbReference type="InterPro" id="IPR002606">
    <property type="entry name" value="Riboflavin_kinase_bac"/>
</dbReference>
<dbReference type="FunFam" id="2.40.30.30:FF:000003">
    <property type="entry name" value="Riboflavin biosynthesis protein"/>
    <property type="match status" value="1"/>
</dbReference>
<keyword evidence="6 15" id="KW-0808">Transferase</keyword>
<evidence type="ECO:0000256" key="10">
    <source>
        <dbReference type="ARBA" id="ARBA00022827"/>
    </source>
</evidence>
<dbReference type="EMBL" id="CP016268">
    <property type="protein sequence ID" value="ANO53180.1"/>
    <property type="molecule type" value="Genomic_DNA"/>
</dbReference>
<dbReference type="CDD" id="cd02064">
    <property type="entry name" value="FAD_synthetase_N"/>
    <property type="match status" value="1"/>
</dbReference>
<evidence type="ECO:0000256" key="2">
    <source>
        <dbReference type="ARBA" id="ARBA00004726"/>
    </source>
</evidence>
<protein>
    <recommendedName>
        <fullName evidence="15">Riboflavin biosynthesis protein</fullName>
    </recommendedName>
    <domain>
        <recommendedName>
            <fullName evidence="15">Riboflavin kinase</fullName>
            <ecNumber evidence="15">2.7.1.26</ecNumber>
        </recommendedName>
        <alternativeName>
            <fullName evidence="15">Flavokinase</fullName>
        </alternativeName>
    </domain>
    <domain>
        <recommendedName>
            <fullName evidence="15">FMN adenylyltransferase</fullName>
            <ecNumber evidence="15">2.7.7.2</ecNumber>
        </recommendedName>
        <alternativeName>
            <fullName evidence="15">FAD pyrophosphorylase</fullName>
        </alternativeName>
        <alternativeName>
            <fullName evidence="15">FAD synthase</fullName>
        </alternativeName>
    </domain>
</protein>
<keyword evidence="10 15" id="KW-0274">FAD</keyword>
<evidence type="ECO:0000256" key="1">
    <source>
        <dbReference type="ARBA" id="ARBA00002121"/>
    </source>
</evidence>
<keyword evidence="5 15" id="KW-0288">FMN</keyword>
<keyword evidence="12" id="KW-0511">Multifunctional enzyme</keyword>
<evidence type="ECO:0000256" key="4">
    <source>
        <dbReference type="ARBA" id="ARBA00022630"/>
    </source>
</evidence>
<comment type="catalytic activity">
    <reaction evidence="13 15">
        <text>riboflavin + ATP = FMN + ADP + H(+)</text>
        <dbReference type="Rhea" id="RHEA:14357"/>
        <dbReference type="ChEBI" id="CHEBI:15378"/>
        <dbReference type="ChEBI" id="CHEBI:30616"/>
        <dbReference type="ChEBI" id="CHEBI:57986"/>
        <dbReference type="ChEBI" id="CHEBI:58210"/>
        <dbReference type="ChEBI" id="CHEBI:456216"/>
        <dbReference type="EC" id="2.7.1.26"/>
    </reaction>
</comment>
<evidence type="ECO:0000256" key="15">
    <source>
        <dbReference type="PIRNR" id="PIRNR004491"/>
    </source>
</evidence>
<evidence type="ECO:0000256" key="7">
    <source>
        <dbReference type="ARBA" id="ARBA00022695"/>
    </source>
</evidence>
<dbReference type="SMART" id="SM00904">
    <property type="entry name" value="Flavokinase"/>
    <property type="match status" value="1"/>
</dbReference>
<dbReference type="GO" id="GO:0003919">
    <property type="term" value="F:FMN adenylyltransferase activity"/>
    <property type="evidence" value="ECO:0007669"/>
    <property type="project" value="UniProtKB-UniRule"/>
</dbReference>
<dbReference type="NCBIfam" id="NF004162">
    <property type="entry name" value="PRK05627.1-5"/>
    <property type="match status" value="1"/>
</dbReference>
<evidence type="ECO:0000256" key="9">
    <source>
        <dbReference type="ARBA" id="ARBA00022777"/>
    </source>
</evidence>
<dbReference type="OrthoDB" id="9803667at2"/>
<dbReference type="GO" id="GO:0006747">
    <property type="term" value="P:FAD biosynthetic process"/>
    <property type="evidence" value="ECO:0007669"/>
    <property type="project" value="UniProtKB-UniRule"/>
</dbReference>
<dbReference type="GO" id="GO:0009231">
    <property type="term" value="P:riboflavin biosynthetic process"/>
    <property type="evidence" value="ECO:0007669"/>
    <property type="project" value="InterPro"/>
</dbReference>
<feature type="domain" description="Riboflavin kinase" evidence="16">
    <location>
        <begin position="185"/>
        <end position="309"/>
    </location>
</feature>
<gene>
    <name evidence="17" type="ORF">BA177_11335</name>
</gene>
<keyword evidence="8 15" id="KW-0547">Nucleotide-binding</keyword>
<dbReference type="NCBIfam" id="NF004163">
    <property type="entry name" value="PRK05627.1-6"/>
    <property type="match status" value="1"/>
</dbReference>
<comment type="similarity">
    <text evidence="15">Belongs to the ribF family.</text>
</comment>
<dbReference type="InterPro" id="IPR014729">
    <property type="entry name" value="Rossmann-like_a/b/a_fold"/>
</dbReference>
<dbReference type="PIRSF" id="PIRSF004491">
    <property type="entry name" value="FAD_Synth"/>
    <property type="match status" value="1"/>
</dbReference>
<keyword evidence="7 15" id="KW-0548">Nucleotidyltransferase</keyword>
<dbReference type="GO" id="GO:0009398">
    <property type="term" value="P:FMN biosynthetic process"/>
    <property type="evidence" value="ECO:0007669"/>
    <property type="project" value="UniProtKB-UniRule"/>
</dbReference>
<dbReference type="Gene3D" id="2.40.30.30">
    <property type="entry name" value="Riboflavin kinase-like"/>
    <property type="match status" value="1"/>
</dbReference>
<dbReference type="GO" id="GO:0008531">
    <property type="term" value="F:riboflavin kinase activity"/>
    <property type="evidence" value="ECO:0007669"/>
    <property type="project" value="UniProtKB-UniRule"/>
</dbReference>
<dbReference type="PANTHER" id="PTHR22749">
    <property type="entry name" value="RIBOFLAVIN KINASE/FMN ADENYLYLTRANSFERASE"/>
    <property type="match status" value="1"/>
</dbReference>
<evidence type="ECO:0000256" key="14">
    <source>
        <dbReference type="ARBA" id="ARBA00049494"/>
    </source>
</evidence>
<evidence type="ECO:0000256" key="3">
    <source>
        <dbReference type="ARBA" id="ARBA00005201"/>
    </source>
</evidence>
<dbReference type="UniPathway" id="UPA00277">
    <property type="reaction ID" value="UER00407"/>
</dbReference>
<keyword evidence="9 15" id="KW-0418">Kinase</keyword>
<evidence type="ECO:0000256" key="12">
    <source>
        <dbReference type="ARBA" id="ARBA00023268"/>
    </source>
</evidence>
<proteinExistence type="inferred from homology"/>
<evidence type="ECO:0000313" key="17">
    <source>
        <dbReference type="EMBL" id="ANO53180.1"/>
    </source>
</evidence>
<dbReference type="SUPFAM" id="SSF52374">
    <property type="entry name" value="Nucleotidylyl transferase"/>
    <property type="match status" value="1"/>
</dbReference>
<dbReference type="Proteomes" id="UP000092695">
    <property type="component" value="Chromosome"/>
</dbReference>
<dbReference type="InterPro" id="IPR015865">
    <property type="entry name" value="Riboflavin_kinase_bac/euk"/>
</dbReference>
<name>A0A193LKT4_9GAMM</name>
<dbReference type="InterPro" id="IPR015864">
    <property type="entry name" value="FAD_synthase"/>
</dbReference>
<dbReference type="NCBIfam" id="NF004160">
    <property type="entry name" value="PRK05627.1-3"/>
    <property type="match status" value="1"/>
</dbReference>